<evidence type="ECO:0000313" key="3">
    <source>
        <dbReference type="EnsemblMetazoa" id="SMAR000743-PA"/>
    </source>
</evidence>
<dbReference type="EnsemblMetazoa" id="SMAR000743-RA">
    <property type="protein sequence ID" value="SMAR000743-PA"/>
    <property type="gene ID" value="SMAR000743"/>
</dbReference>
<keyword evidence="4" id="KW-1185">Reference proteome</keyword>
<dbReference type="HOGENOM" id="CLU_000384_33_3_1"/>
<name>T1IIP0_STRMM</name>
<evidence type="ECO:0000256" key="1">
    <source>
        <dbReference type="ARBA" id="ARBA00012493"/>
    </source>
</evidence>
<dbReference type="Proteomes" id="UP000014500">
    <property type="component" value="Unassembled WGS sequence"/>
</dbReference>
<accession>T1IIP0</accession>
<dbReference type="Pfam" id="PF17919">
    <property type="entry name" value="RT_RNaseH_2"/>
    <property type="match status" value="1"/>
</dbReference>
<reference evidence="4" key="1">
    <citation type="submission" date="2011-05" db="EMBL/GenBank/DDBJ databases">
        <authorList>
            <person name="Richards S.R."/>
            <person name="Qu J."/>
            <person name="Jiang H."/>
            <person name="Jhangiani S.N."/>
            <person name="Agravi P."/>
            <person name="Goodspeed R."/>
            <person name="Gross S."/>
            <person name="Mandapat C."/>
            <person name="Jackson L."/>
            <person name="Mathew T."/>
            <person name="Pu L."/>
            <person name="Thornton R."/>
            <person name="Saada N."/>
            <person name="Wilczek-Boney K.B."/>
            <person name="Lee S."/>
            <person name="Kovar C."/>
            <person name="Wu Y."/>
            <person name="Scherer S.E."/>
            <person name="Worley K.C."/>
            <person name="Muzny D.M."/>
            <person name="Gibbs R."/>
        </authorList>
    </citation>
    <scope>NUCLEOTIDE SEQUENCE</scope>
    <source>
        <strain evidence="4">Brora</strain>
    </source>
</reference>
<dbReference type="EMBL" id="JH430209">
    <property type="status" value="NOT_ANNOTATED_CDS"/>
    <property type="molecule type" value="Genomic_DNA"/>
</dbReference>
<protein>
    <recommendedName>
        <fullName evidence="1">RNA-directed DNA polymerase</fullName>
        <ecNumber evidence="1">2.7.7.49</ecNumber>
    </recommendedName>
</protein>
<dbReference type="InterPro" id="IPR041577">
    <property type="entry name" value="RT_RNaseH_2"/>
</dbReference>
<dbReference type="InterPro" id="IPR043128">
    <property type="entry name" value="Rev_trsase/Diguanyl_cyclase"/>
</dbReference>
<dbReference type="GO" id="GO:0003964">
    <property type="term" value="F:RNA-directed DNA polymerase activity"/>
    <property type="evidence" value="ECO:0007669"/>
    <property type="project" value="UniProtKB-EC"/>
</dbReference>
<dbReference type="FunFam" id="3.30.70.270:FF:000020">
    <property type="entry name" value="Transposon Tf2-6 polyprotein-like Protein"/>
    <property type="match status" value="1"/>
</dbReference>
<evidence type="ECO:0000259" key="2">
    <source>
        <dbReference type="Pfam" id="PF17919"/>
    </source>
</evidence>
<organism evidence="3 4">
    <name type="scientific">Strigamia maritima</name>
    <name type="common">European centipede</name>
    <name type="synonym">Geophilus maritimus</name>
    <dbReference type="NCBI Taxonomy" id="126957"/>
    <lineage>
        <taxon>Eukaryota</taxon>
        <taxon>Metazoa</taxon>
        <taxon>Ecdysozoa</taxon>
        <taxon>Arthropoda</taxon>
        <taxon>Myriapoda</taxon>
        <taxon>Chilopoda</taxon>
        <taxon>Pleurostigmophora</taxon>
        <taxon>Geophilomorpha</taxon>
        <taxon>Linotaeniidae</taxon>
        <taxon>Strigamia</taxon>
    </lineage>
</organism>
<evidence type="ECO:0000313" key="4">
    <source>
        <dbReference type="Proteomes" id="UP000014500"/>
    </source>
</evidence>
<dbReference type="PhylomeDB" id="T1IIP0"/>
<dbReference type="InterPro" id="IPR043502">
    <property type="entry name" value="DNA/RNA_pol_sf"/>
</dbReference>
<feature type="domain" description="Reverse transcriptase/retrotransposon-derived protein RNase H-like" evidence="2">
    <location>
        <begin position="48"/>
        <end position="141"/>
    </location>
</feature>
<dbReference type="AlphaFoldDB" id="T1IIP0"/>
<dbReference type="eggNOG" id="KOG0017">
    <property type="taxonomic scope" value="Eukaryota"/>
</dbReference>
<dbReference type="PANTHER" id="PTHR34072">
    <property type="entry name" value="ENZYMATIC POLYPROTEIN-RELATED"/>
    <property type="match status" value="1"/>
</dbReference>
<dbReference type="Gene3D" id="3.30.70.270">
    <property type="match status" value="1"/>
</dbReference>
<proteinExistence type="predicted"/>
<dbReference type="EC" id="2.7.7.49" evidence="1"/>
<dbReference type="STRING" id="126957.T1IIP0"/>
<dbReference type="OMA" id="PISTHWI"/>
<dbReference type="PANTHER" id="PTHR34072:SF58">
    <property type="entry name" value="DNA (CYTOSINE-5-)-METHYLTRANSFERASE"/>
    <property type="match status" value="1"/>
</dbReference>
<reference evidence="3" key="2">
    <citation type="submission" date="2015-02" db="UniProtKB">
        <authorList>
            <consortium name="EnsemblMetazoa"/>
        </authorList>
    </citation>
    <scope>IDENTIFICATION</scope>
</reference>
<sequence>SVKEVQRFLGLTGFLRRFVKNYATITRPLSLLTRTGKMVDGKFPDFQWNQEAEQAFIQLKAELCKNIELQRPDLKKPFVIRTDASHVGLGAVLMQDFEINGKVVPRPIAYASRVLRGAEERYSTPELECLAVIWAVERFRELPARAGCFLQI</sequence>
<dbReference type="SUPFAM" id="SSF56672">
    <property type="entry name" value="DNA/RNA polymerases"/>
    <property type="match status" value="1"/>
</dbReference>